<dbReference type="AlphaFoldDB" id="A0A2P5B7W6"/>
<gene>
    <name evidence="2" type="ORF">PanWU01x14_263360</name>
</gene>
<dbReference type="InterPro" id="IPR036047">
    <property type="entry name" value="F-box-like_dom_sf"/>
</dbReference>
<dbReference type="SUPFAM" id="SSF81383">
    <property type="entry name" value="F-box domain"/>
    <property type="match status" value="1"/>
</dbReference>
<name>A0A2P5B7W6_PARAD</name>
<dbReference type="InterPro" id="IPR001810">
    <property type="entry name" value="F-box_dom"/>
</dbReference>
<dbReference type="GO" id="GO:0043161">
    <property type="term" value="P:proteasome-mediated ubiquitin-dependent protein catabolic process"/>
    <property type="evidence" value="ECO:0007669"/>
    <property type="project" value="TreeGrafter"/>
</dbReference>
<dbReference type="CDD" id="cd09917">
    <property type="entry name" value="F-box_SF"/>
    <property type="match status" value="1"/>
</dbReference>
<dbReference type="SMART" id="SM00256">
    <property type="entry name" value="FBOX"/>
    <property type="match status" value="1"/>
</dbReference>
<dbReference type="Proteomes" id="UP000237105">
    <property type="component" value="Unassembled WGS sequence"/>
</dbReference>
<feature type="domain" description="F-box" evidence="1">
    <location>
        <begin position="33"/>
        <end position="73"/>
    </location>
</feature>
<protein>
    <submittedName>
        <fullName evidence="2">F-box domain containing protein</fullName>
    </submittedName>
</protein>
<dbReference type="SUPFAM" id="SSF117281">
    <property type="entry name" value="Kelch motif"/>
    <property type="match status" value="1"/>
</dbReference>
<sequence>MVLMAKKQMRKLEQVRILVKGQEEEEEVEEAPIYGDILEAVLSHVPLTDLVAASQVSRNWNKAVYSSLRHVNSAKPWLIVHVQSTRCHAATSHAYDPRSAVWVQLLQPTTTTTAAATIKYVSALRSSHSTFLYMLSPSQFAFSSDPLRLTWHHARAPPLIWRTDPIVALVGDRVVVAGGACDYEDDPLAVEIYDVRTRAWDTCESMPAILKDSAASTSMSIAVHGGEMYVTEKCSGLTYSFDPESKAWRGPYDLRPDQGVFSTAVGFADGNLIVVGLLGNSESVKGVKMWKVRGESMECKEIGEMPKELVEKFIRESSCVPSVAVVAVGSFVFLHNPTDPGEVIQCEIVDGECRWGSVRNAVANDGTRMQRMVIGCSHVDIGDLQKAMAMQGGNLRFAAKTFV</sequence>
<organism evidence="2 3">
    <name type="scientific">Parasponia andersonii</name>
    <name type="common">Sponia andersonii</name>
    <dbReference type="NCBI Taxonomy" id="3476"/>
    <lineage>
        <taxon>Eukaryota</taxon>
        <taxon>Viridiplantae</taxon>
        <taxon>Streptophyta</taxon>
        <taxon>Embryophyta</taxon>
        <taxon>Tracheophyta</taxon>
        <taxon>Spermatophyta</taxon>
        <taxon>Magnoliopsida</taxon>
        <taxon>eudicotyledons</taxon>
        <taxon>Gunneridae</taxon>
        <taxon>Pentapetalae</taxon>
        <taxon>rosids</taxon>
        <taxon>fabids</taxon>
        <taxon>Rosales</taxon>
        <taxon>Cannabaceae</taxon>
        <taxon>Parasponia</taxon>
    </lineage>
</organism>
<proteinExistence type="predicted"/>
<dbReference type="Gene3D" id="1.20.1280.50">
    <property type="match status" value="1"/>
</dbReference>
<dbReference type="Gene3D" id="2.120.10.80">
    <property type="entry name" value="Kelch-type beta propeller"/>
    <property type="match status" value="1"/>
</dbReference>
<dbReference type="GO" id="GO:0005634">
    <property type="term" value="C:nucleus"/>
    <property type="evidence" value="ECO:0007669"/>
    <property type="project" value="TreeGrafter"/>
</dbReference>
<evidence type="ECO:0000313" key="3">
    <source>
        <dbReference type="Proteomes" id="UP000237105"/>
    </source>
</evidence>
<dbReference type="EMBL" id="JXTB01000342">
    <property type="protein sequence ID" value="PON44855.1"/>
    <property type="molecule type" value="Genomic_DNA"/>
</dbReference>
<accession>A0A2P5B7W6</accession>
<dbReference type="InterPro" id="IPR050354">
    <property type="entry name" value="F-box/kelch-repeat_ARATH"/>
</dbReference>
<dbReference type="Pfam" id="PF00646">
    <property type="entry name" value="F-box"/>
    <property type="match status" value="1"/>
</dbReference>
<dbReference type="GO" id="GO:0005829">
    <property type="term" value="C:cytosol"/>
    <property type="evidence" value="ECO:0007669"/>
    <property type="project" value="TreeGrafter"/>
</dbReference>
<dbReference type="PANTHER" id="PTHR24414:SF44">
    <property type="entry name" value="F-BOX DOMAIN-CONTAINING PROTEIN"/>
    <property type="match status" value="1"/>
</dbReference>
<reference evidence="3" key="1">
    <citation type="submission" date="2016-06" db="EMBL/GenBank/DDBJ databases">
        <title>Parallel loss of symbiosis genes in relatives of nitrogen-fixing non-legume Parasponia.</title>
        <authorList>
            <person name="Van Velzen R."/>
            <person name="Holmer R."/>
            <person name="Bu F."/>
            <person name="Rutten L."/>
            <person name="Van Zeijl A."/>
            <person name="Liu W."/>
            <person name="Santuari L."/>
            <person name="Cao Q."/>
            <person name="Sharma T."/>
            <person name="Shen D."/>
            <person name="Roswanjaya Y."/>
            <person name="Wardhani T."/>
            <person name="Kalhor M.S."/>
            <person name="Jansen J."/>
            <person name="Van den Hoogen J."/>
            <person name="Gungor B."/>
            <person name="Hartog M."/>
            <person name="Hontelez J."/>
            <person name="Verver J."/>
            <person name="Yang W.-C."/>
            <person name="Schijlen E."/>
            <person name="Repin R."/>
            <person name="Schilthuizen M."/>
            <person name="Schranz E."/>
            <person name="Heidstra R."/>
            <person name="Miyata K."/>
            <person name="Fedorova E."/>
            <person name="Kohlen W."/>
            <person name="Bisseling T."/>
            <person name="Smit S."/>
            <person name="Geurts R."/>
        </authorList>
    </citation>
    <scope>NUCLEOTIDE SEQUENCE [LARGE SCALE GENOMIC DNA]</scope>
    <source>
        <strain evidence="3">cv. WU1-14</strain>
    </source>
</reference>
<dbReference type="InterPro" id="IPR015915">
    <property type="entry name" value="Kelch-typ_b-propeller"/>
</dbReference>
<evidence type="ECO:0000313" key="2">
    <source>
        <dbReference type="EMBL" id="PON44855.1"/>
    </source>
</evidence>
<comment type="caution">
    <text evidence="2">The sequence shown here is derived from an EMBL/GenBank/DDBJ whole genome shotgun (WGS) entry which is preliminary data.</text>
</comment>
<evidence type="ECO:0000259" key="1">
    <source>
        <dbReference type="SMART" id="SM00256"/>
    </source>
</evidence>
<dbReference type="STRING" id="3476.A0A2P5B7W6"/>
<keyword evidence="3" id="KW-1185">Reference proteome</keyword>
<dbReference type="OrthoDB" id="1854110at2759"/>
<dbReference type="PANTHER" id="PTHR24414">
    <property type="entry name" value="F-BOX/KELCH-REPEAT PROTEIN SKIP4"/>
    <property type="match status" value="1"/>
</dbReference>